<organism evidence="2 3">
    <name type="scientific">Pachysolen tannophilus NRRL Y-2460</name>
    <dbReference type="NCBI Taxonomy" id="669874"/>
    <lineage>
        <taxon>Eukaryota</taxon>
        <taxon>Fungi</taxon>
        <taxon>Dikarya</taxon>
        <taxon>Ascomycota</taxon>
        <taxon>Saccharomycotina</taxon>
        <taxon>Pichiomycetes</taxon>
        <taxon>Pachysolenaceae</taxon>
        <taxon>Pachysolen</taxon>
    </lineage>
</organism>
<gene>
    <name evidence="2" type="ORF">PACTADRAFT_82278</name>
</gene>
<dbReference type="InterPro" id="IPR036322">
    <property type="entry name" value="WD40_repeat_dom_sf"/>
</dbReference>
<dbReference type="Gene3D" id="2.130.10.10">
    <property type="entry name" value="YVTN repeat-like/Quinoprotein amine dehydrogenase"/>
    <property type="match status" value="1"/>
</dbReference>
<feature type="compositionally biased region" description="Basic and acidic residues" evidence="1">
    <location>
        <begin position="15"/>
        <end position="27"/>
    </location>
</feature>
<name>A0A1E4TPY9_PACTA</name>
<keyword evidence="3" id="KW-1185">Reference proteome</keyword>
<dbReference type="AlphaFoldDB" id="A0A1E4TPY9"/>
<evidence type="ECO:0000313" key="3">
    <source>
        <dbReference type="Proteomes" id="UP000094236"/>
    </source>
</evidence>
<proteinExistence type="predicted"/>
<evidence type="ECO:0000256" key="1">
    <source>
        <dbReference type="SAM" id="MobiDB-lite"/>
    </source>
</evidence>
<feature type="compositionally biased region" description="Basic and acidic residues" evidence="1">
    <location>
        <begin position="55"/>
        <end position="65"/>
    </location>
</feature>
<dbReference type="EMBL" id="KV454017">
    <property type="protein sequence ID" value="ODV93782.1"/>
    <property type="molecule type" value="Genomic_DNA"/>
</dbReference>
<protein>
    <submittedName>
        <fullName evidence="2">Uncharacterized protein</fullName>
    </submittedName>
</protein>
<evidence type="ECO:0000313" key="2">
    <source>
        <dbReference type="EMBL" id="ODV93782.1"/>
    </source>
</evidence>
<dbReference type="OrthoDB" id="4703at2759"/>
<sequence>MVKDTLPKKRKRGRPARDDKDGIKDLVENDNYNNNNNTLNFQNSDELDGYGFKPKKNDNRKKNTTKIDKNNSISILKKFSNDLYENSALNTENPFFNNNPFTIHKASFNLKDKFLYLYGYNQDVLNKVLKTRNDWNYNIFHLNNKIIKNLNINDLQENTIFFKKLNQFLLKFEEFDKLFPLHNKLNLNFNSDENNILLQPGAASYFPIIKSSNIRQGFVLNTGGLPISSSWFTEPIEFNQNFSPSQYLAISLSNKFDITNQSLSLFNEPKNSLKEEYGGLHIYTLNSENFQLSLIKSYIFQFGIMFSLKWLPWKNKSDPNIIGIVVGICTDGTIRFLKIPKHTSKDPEFILIKEASFTIAIPETKITAFDFISNKSIIAGTSDGCILEYNLETKSPSFVHPLLTHHITSITTNYSDYYFDHDPSFSSSGEYQLSNKIIFVGSLDTNIIVDLNDLRNLISFPSKNKTFLSQSCYSPRLDTFAINEGSQLTKIFTKRDSAYCQNILKSEGTTSALASSRLHPMIINGSSDGEANMCNAIGRIISTKKNALSSNFPTVRLFKLEYSSKLDKYRLVTNHATNTVSLKELGLNFQFHPPQICVNSVAWNENTTHPNWYCATTCSGLVIIESLMSAETINS</sequence>
<dbReference type="Proteomes" id="UP000094236">
    <property type="component" value="Unassembled WGS sequence"/>
</dbReference>
<dbReference type="SUPFAM" id="SSF50978">
    <property type="entry name" value="WD40 repeat-like"/>
    <property type="match status" value="1"/>
</dbReference>
<feature type="compositionally biased region" description="Low complexity" evidence="1">
    <location>
        <begin position="29"/>
        <end position="43"/>
    </location>
</feature>
<reference evidence="3" key="1">
    <citation type="submission" date="2016-05" db="EMBL/GenBank/DDBJ databases">
        <title>Comparative genomics of biotechnologically important yeasts.</title>
        <authorList>
            <consortium name="DOE Joint Genome Institute"/>
            <person name="Riley R."/>
            <person name="Haridas S."/>
            <person name="Wolfe K.H."/>
            <person name="Lopes M.R."/>
            <person name="Hittinger C.T."/>
            <person name="Goker M."/>
            <person name="Salamov A."/>
            <person name="Wisecaver J."/>
            <person name="Long T.M."/>
            <person name="Aerts A.L."/>
            <person name="Barry K."/>
            <person name="Choi C."/>
            <person name="Clum A."/>
            <person name="Coughlan A.Y."/>
            <person name="Deshpande S."/>
            <person name="Douglass A.P."/>
            <person name="Hanson S.J."/>
            <person name="Klenk H.-P."/>
            <person name="Labutti K."/>
            <person name="Lapidus A."/>
            <person name="Lindquist E."/>
            <person name="Lipzen A."/>
            <person name="Meier-Kolthoff J.P."/>
            <person name="Ohm R.A."/>
            <person name="Otillar R.P."/>
            <person name="Pangilinan J."/>
            <person name="Peng Y."/>
            <person name="Rokas A."/>
            <person name="Rosa C.A."/>
            <person name="Scheuner C."/>
            <person name="Sibirny A.A."/>
            <person name="Slot J.C."/>
            <person name="Stielow J.B."/>
            <person name="Sun H."/>
            <person name="Kurtzman C.P."/>
            <person name="Blackwell M."/>
            <person name="Grigoriev I.V."/>
            <person name="Jeffries T.W."/>
        </authorList>
    </citation>
    <scope>NUCLEOTIDE SEQUENCE [LARGE SCALE GENOMIC DNA]</scope>
    <source>
        <strain evidence="3">NRRL Y-2460</strain>
    </source>
</reference>
<dbReference type="InterPro" id="IPR015943">
    <property type="entry name" value="WD40/YVTN_repeat-like_dom_sf"/>
</dbReference>
<accession>A0A1E4TPY9</accession>
<dbReference type="STRING" id="669874.A0A1E4TPY9"/>
<feature type="region of interest" description="Disordered" evidence="1">
    <location>
        <begin position="1"/>
        <end position="65"/>
    </location>
</feature>